<dbReference type="Gene3D" id="3.40.390.10">
    <property type="entry name" value="Collagenase (Catalytic Domain)"/>
    <property type="match status" value="1"/>
</dbReference>
<evidence type="ECO:0000256" key="1">
    <source>
        <dbReference type="ARBA" id="ARBA00022670"/>
    </source>
</evidence>
<dbReference type="RefSeq" id="WP_045807812.1">
    <property type="nucleotide sequence ID" value="NZ_BJZI01000002.1"/>
</dbReference>
<name>A0A0F3RTG6_9LACO</name>
<dbReference type="PRINTS" id="PR00138">
    <property type="entry name" value="MATRIXIN"/>
</dbReference>
<reference evidence="7 10" key="2">
    <citation type="submission" date="2019-07" db="EMBL/GenBank/DDBJ databases">
        <title>Whole genome shotgun sequence of Lactobacillus spicheri NBRC 107155.</title>
        <authorList>
            <person name="Hosoyama A."/>
            <person name="Uohara A."/>
            <person name="Ohji S."/>
            <person name="Ichikawa N."/>
        </authorList>
    </citation>
    <scope>NUCLEOTIDE SEQUENCE [LARGE SCALE GENOMIC DNA]</scope>
    <source>
        <strain evidence="7 10">NBRC 107155</strain>
    </source>
</reference>
<dbReference type="InterPro" id="IPR001818">
    <property type="entry name" value="Pept_M10_metallopeptidase"/>
</dbReference>
<comment type="caution">
    <text evidence="8">The sequence shown here is derived from an EMBL/GenBank/DDBJ whole genome shotgun (WGS) entry which is preliminary data.</text>
</comment>
<proteinExistence type="predicted"/>
<evidence type="ECO:0000256" key="4">
    <source>
        <dbReference type="ARBA" id="ARBA00022833"/>
    </source>
</evidence>
<feature type="domain" description="Peptidase M10 metallopeptidase" evidence="6">
    <location>
        <begin position="46"/>
        <end position="183"/>
    </location>
</feature>
<evidence type="ECO:0000256" key="5">
    <source>
        <dbReference type="SAM" id="SignalP"/>
    </source>
</evidence>
<reference evidence="8 9" key="1">
    <citation type="submission" date="2015-03" db="EMBL/GenBank/DDBJ databases">
        <authorList>
            <person name="Zheng J."/>
            <person name="Ganezle M."/>
        </authorList>
    </citation>
    <scope>NUCLEOTIDE SEQUENCE [LARGE SCALE GENOMIC DNA]</scope>
    <source>
        <strain evidence="8 9">LP38</strain>
    </source>
</reference>
<evidence type="ECO:0000313" key="8">
    <source>
        <dbReference type="EMBL" id="KJW12087.1"/>
    </source>
</evidence>
<evidence type="ECO:0000259" key="6">
    <source>
        <dbReference type="Pfam" id="PF00413"/>
    </source>
</evidence>
<sequence length="191" mass="21256">MRRRVWVHQALVCVLTLGIFCSQAVTGTAAAASMTPFGPQRFAHAHATYAITTKSTYYRQIWQKAIRAWNATGVFKFKLGHAQSAQIDLSTDTAKQAAAMGDDVGMTNYWARHNEFIAEVCSLNPSLMKEYDYSRSDATHVAEHELGHAMGLNHNPSKHSVMYYRNRSEGIQKVDIAGVKQRYTTPAGETS</sequence>
<gene>
    <name evidence="7" type="primary">zmp1</name>
    <name evidence="7" type="ORF">LSP04_01490</name>
    <name evidence="8" type="ORF">VC81_09315</name>
</gene>
<evidence type="ECO:0000313" key="10">
    <source>
        <dbReference type="Proteomes" id="UP000321691"/>
    </source>
</evidence>
<protein>
    <submittedName>
        <fullName evidence="7">Peptidase M10</fullName>
    </submittedName>
    <submittedName>
        <fullName evidence="8">Zn-dependent protease</fullName>
    </submittedName>
</protein>
<keyword evidence="2" id="KW-0479">Metal-binding</keyword>
<feature type="signal peptide" evidence="5">
    <location>
        <begin position="1"/>
        <end position="24"/>
    </location>
</feature>
<dbReference type="Pfam" id="PF00413">
    <property type="entry name" value="Peptidase_M10"/>
    <property type="match status" value="1"/>
</dbReference>
<keyword evidence="4" id="KW-0862">Zinc</keyword>
<keyword evidence="1 8" id="KW-0645">Protease</keyword>
<dbReference type="AlphaFoldDB" id="A0A0F3RTG6"/>
<dbReference type="EMBL" id="JZCR01000021">
    <property type="protein sequence ID" value="KJW12087.1"/>
    <property type="molecule type" value="Genomic_DNA"/>
</dbReference>
<dbReference type="SUPFAM" id="SSF55486">
    <property type="entry name" value="Metalloproteases ('zincins'), catalytic domain"/>
    <property type="match status" value="1"/>
</dbReference>
<dbReference type="InterPro" id="IPR024079">
    <property type="entry name" value="MetalloPept_cat_dom_sf"/>
</dbReference>
<evidence type="ECO:0000256" key="2">
    <source>
        <dbReference type="ARBA" id="ARBA00022723"/>
    </source>
</evidence>
<dbReference type="Proteomes" id="UP000033491">
    <property type="component" value="Unassembled WGS sequence"/>
</dbReference>
<keyword evidence="3" id="KW-0378">Hydrolase</keyword>
<dbReference type="EMBL" id="BJZI01000002">
    <property type="protein sequence ID" value="GEO65730.1"/>
    <property type="molecule type" value="Genomic_DNA"/>
</dbReference>
<evidence type="ECO:0000313" key="9">
    <source>
        <dbReference type="Proteomes" id="UP000033491"/>
    </source>
</evidence>
<accession>A0A0F3RTG6</accession>
<dbReference type="GO" id="GO:0031012">
    <property type="term" value="C:extracellular matrix"/>
    <property type="evidence" value="ECO:0007669"/>
    <property type="project" value="InterPro"/>
</dbReference>
<dbReference type="Proteomes" id="UP000321691">
    <property type="component" value="Unassembled WGS sequence"/>
</dbReference>
<dbReference type="PATRIC" id="fig|216463.3.peg.1116"/>
<feature type="chain" id="PRO_5039419933" evidence="5">
    <location>
        <begin position="25"/>
        <end position="191"/>
    </location>
</feature>
<dbReference type="GO" id="GO:0004222">
    <property type="term" value="F:metalloendopeptidase activity"/>
    <property type="evidence" value="ECO:0007669"/>
    <property type="project" value="InterPro"/>
</dbReference>
<dbReference type="GO" id="GO:0006508">
    <property type="term" value="P:proteolysis"/>
    <property type="evidence" value="ECO:0007669"/>
    <property type="project" value="UniProtKB-KW"/>
</dbReference>
<keyword evidence="10" id="KW-1185">Reference proteome</keyword>
<evidence type="ECO:0000256" key="3">
    <source>
        <dbReference type="ARBA" id="ARBA00022801"/>
    </source>
</evidence>
<dbReference type="InterPro" id="IPR021190">
    <property type="entry name" value="Pept_M10A"/>
</dbReference>
<evidence type="ECO:0000313" key="7">
    <source>
        <dbReference type="EMBL" id="GEO65730.1"/>
    </source>
</evidence>
<organism evidence="8 9">
    <name type="scientific">Levilactobacillus spicheri</name>
    <dbReference type="NCBI Taxonomy" id="216463"/>
    <lineage>
        <taxon>Bacteria</taxon>
        <taxon>Bacillati</taxon>
        <taxon>Bacillota</taxon>
        <taxon>Bacilli</taxon>
        <taxon>Lactobacillales</taxon>
        <taxon>Lactobacillaceae</taxon>
        <taxon>Levilactobacillus</taxon>
    </lineage>
</organism>
<dbReference type="GO" id="GO:0008270">
    <property type="term" value="F:zinc ion binding"/>
    <property type="evidence" value="ECO:0007669"/>
    <property type="project" value="InterPro"/>
</dbReference>
<dbReference type="OrthoDB" id="2148705at2"/>
<dbReference type="STRING" id="216463.VC81_09315"/>
<keyword evidence="5" id="KW-0732">Signal</keyword>